<protein>
    <recommendedName>
        <fullName evidence="1">N-acetyltransferase domain-containing protein</fullName>
    </recommendedName>
</protein>
<dbReference type="InterPro" id="IPR000182">
    <property type="entry name" value="GNAT_dom"/>
</dbReference>
<accession>W7DN22</accession>
<proteinExistence type="predicted"/>
<name>W7DN22_9LIST</name>
<dbReference type="InterPro" id="IPR050276">
    <property type="entry name" value="MshD_Acetyltransferase"/>
</dbReference>
<reference evidence="2 3" key="1">
    <citation type="submission" date="2012-12" db="EMBL/GenBank/DDBJ databases">
        <title>Novel taxa of Listeriaceae from agricultural environments in the United States.</title>
        <authorList>
            <person name="den Bakker H.C."/>
            <person name="Allred A."/>
            <person name="Warchocki S."/>
            <person name="Wright E.M."/>
            <person name="Burrell A."/>
            <person name="Nightingale K.K."/>
            <person name="Kephart D."/>
            <person name="Wiedmann M."/>
        </authorList>
    </citation>
    <scope>NUCLEOTIDE SEQUENCE [LARGE SCALE GENOMIC DNA]</scope>
    <source>
        <strain evidence="2 3">FSL S10-1203</strain>
    </source>
</reference>
<evidence type="ECO:0000313" key="2">
    <source>
        <dbReference type="EMBL" id="EUJ50910.1"/>
    </source>
</evidence>
<dbReference type="PATRIC" id="fig|1265822.4.peg.3221"/>
<sequence>MKIIKLKSELDIKMFIRTQTKTDNKAIFTVHEKAFGRQEEANLVEEIRQTAEYINDLSLVAENGDGEIIGHALFSEIFLENEEETRILLALAPLAVVKDWQGMKIGSALMEEGIRLARQKGYPGIIVLGHASYYPKFGFQEAKNYGILPPFAVPSENFLALELYPKSLDGFQGTIRYPSAFHNV</sequence>
<dbReference type="Proteomes" id="UP000019241">
    <property type="component" value="Unassembled WGS sequence"/>
</dbReference>
<dbReference type="EMBL" id="AODM01000053">
    <property type="protein sequence ID" value="EUJ50910.1"/>
    <property type="molecule type" value="Genomic_DNA"/>
</dbReference>
<feature type="domain" description="N-acetyltransferase" evidence="1">
    <location>
        <begin position="14"/>
        <end position="160"/>
    </location>
</feature>
<dbReference type="SUPFAM" id="SSF55729">
    <property type="entry name" value="Acyl-CoA N-acyltransferases (Nat)"/>
    <property type="match status" value="1"/>
</dbReference>
<dbReference type="CDD" id="cd04301">
    <property type="entry name" value="NAT_SF"/>
    <property type="match status" value="1"/>
</dbReference>
<dbReference type="GO" id="GO:0016747">
    <property type="term" value="F:acyltransferase activity, transferring groups other than amino-acyl groups"/>
    <property type="evidence" value="ECO:0007669"/>
    <property type="project" value="InterPro"/>
</dbReference>
<evidence type="ECO:0000259" key="1">
    <source>
        <dbReference type="PROSITE" id="PS51186"/>
    </source>
</evidence>
<dbReference type="InterPro" id="IPR016181">
    <property type="entry name" value="Acyl_CoA_acyltransferase"/>
</dbReference>
<gene>
    <name evidence="2" type="ORF">MCOL2_15862</name>
</gene>
<dbReference type="PANTHER" id="PTHR43617:SF2">
    <property type="entry name" value="UPF0039 PROTEIN SLL0451"/>
    <property type="match status" value="1"/>
</dbReference>
<dbReference type="PROSITE" id="PS51186">
    <property type="entry name" value="GNAT"/>
    <property type="match status" value="1"/>
</dbReference>
<comment type="caution">
    <text evidence="2">The sequence shown here is derived from an EMBL/GenBank/DDBJ whole genome shotgun (WGS) entry which is preliminary data.</text>
</comment>
<dbReference type="Pfam" id="PF13508">
    <property type="entry name" value="Acetyltransf_7"/>
    <property type="match status" value="1"/>
</dbReference>
<dbReference type="AlphaFoldDB" id="W7DN22"/>
<dbReference type="Gene3D" id="3.40.630.30">
    <property type="match status" value="1"/>
</dbReference>
<organism evidence="2 3">
    <name type="scientific">Listeria fleischmannii FSL S10-1203</name>
    <dbReference type="NCBI Taxonomy" id="1265822"/>
    <lineage>
        <taxon>Bacteria</taxon>
        <taxon>Bacillati</taxon>
        <taxon>Bacillota</taxon>
        <taxon>Bacilli</taxon>
        <taxon>Bacillales</taxon>
        <taxon>Listeriaceae</taxon>
        <taxon>Listeria</taxon>
    </lineage>
</organism>
<dbReference type="PANTHER" id="PTHR43617">
    <property type="entry name" value="L-AMINO ACID N-ACETYLTRANSFERASE"/>
    <property type="match status" value="1"/>
</dbReference>
<evidence type="ECO:0000313" key="3">
    <source>
        <dbReference type="Proteomes" id="UP000019241"/>
    </source>
</evidence>